<keyword evidence="3" id="KW-1185">Reference proteome</keyword>
<feature type="compositionally biased region" description="Basic residues" evidence="1">
    <location>
        <begin position="73"/>
        <end position="83"/>
    </location>
</feature>
<accession>Q0RDJ6</accession>
<dbReference type="KEGG" id="fal:FRAAL5841"/>
<evidence type="ECO:0000313" key="3">
    <source>
        <dbReference type="Proteomes" id="UP000000657"/>
    </source>
</evidence>
<reference evidence="2 3" key="1">
    <citation type="journal article" date="2007" name="Genome Res.">
        <title>Genome characteristics of facultatively symbiotic Frankia sp. strains reflect host range and host plant biogeography.</title>
        <authorList>
            <person name="Normand P."/>
            <person name="Lapierre P."/>
            <person name="Tisa L.S."/>
            <person name="Gogarten J.P."/>
            <person name="Alloisio N."/>
            <person name="Bagnarol E."/>
            <person name="Bassi C.A."/>
            <person name="Berry A.M."/>
            <person name="Bickhart D.M."/>
            <person name="Choisne N."/>
            <person name="Couloux A."/>
            <person name="Cournoyer B."/>
            <person name="Cruveiller S."/>
            <person name="Daubin V."/>
            <person name="Demange N."/>
            <person name="Francino M.P."/>
            <person name="Goltsman E."/>
            <person name="Huang Y."/>
            <person name="Kopp O.R."/>
            <person name="Labarre L."/>
            <person name="Lapidus A."/>
            <person name="Lavire C."/>
            <person name="Marechal J."/>
            <person name="Martinez M."/>
            <person name="Mastronunzio J.E."/>
            <person name="Mullin B.C."/>
            <person name="Niemann J."/>
            <person name="Pujic P."/>
            <person name="Rawnsley T."/>
            <person name="Rouy Z."/>
            <person name="Schenowitz C."/>
            <person name="Sellstedt A."/>
            <person name="Tavares F."/>
            <person name="Tomkins J.P."/>
            <person name="Vallenet D."/>
            <person name="Valverde C."/>
            <person name="Wall L.G."/>
            <person name="Wang Y."/>
            <person name="Medigue C."/>
            <person name="Benson D.R."/>
        </authorList>
    </citation>
    <scope>NUCLEOTIDE SEQUENCE [LARGE SCALE GENOMIC DNA]</scope>
    <source>
        <strain evidence="3">DSM 45986 / CECT 9034 / ACN14a</strain>
    </source>
</reference>
<dbReference type="Proteomes" id="UP000000657">
    <property type="component" value="Chromosome"/>
</dbReference>
<dbReference type="STRING" id="326424.FRAAL5841"/>
<proteinExistence type="predicted"/>
<dbReference type="AlphaFoldDB" id="Q0RDJ6"/>
<protein>
    <submittedName>
        <fullName evidence="2">Uncharacterized protein</fullName>
    </submittedName>
</protein>
<dbReference type="HOGENOM" id="CLU_2537631_0_0_11"/>
<feature type="region of interest" description="Disordered" evidence="1">
    <location>
        <begin position="1"/>
        <end position="20"/>
    </location>
</feature>
<organism evidence="2 3">
    <name type="scientific">Frankia alni (strain DSM 45986 / CECT 9034 / ACN14a)</name>
    <dbReference type="NCBI Taxonomy" id="326424"/>
    <lineage>
        <taxon>Bacteria</taxon>
        <taxon>Bacillati</taxon>
        <taxon>Actinomycetota</taxon>
        <taxon>Actinomycetes</taxon>
        <taxon>Frankiales</taxon>
        <taxon>Frankiaceae</taxon>
        <taxon>Frankia</taxon>
    </lineage>
</organism>
<name>Q0RDJ6_FRAAA</name>
<gene>
    <name evidence="2" type="ordered locus">FRAAL5841</name>
</gene>
<dbReference type="EMBL" id="CT573213">
    <property type="protein sequence ID" value="CAJ64473.1"/>
    <property type="molecule type" value="Genomic_DNA"/>
</dbReference>
<evidence type="ECO:0000256" key="1">
    <source>
        <dbReference type="SAM" id="MobiDB-lite"/>
    </source>
</evidence>
<sequence>MKPATRDGRRRGAHWPERNGNYRDLVVTSTTPLIGINAAKAGPSACQDGPNRRQEARTWTPPRHPAAACTGVPRRRATQRGSA</sequence>
<feature type="region of interest" description="Disordered" evidence="1">
    <location>
        <begin position="40"/>
        <end position="83"/>
    </location>
</feature>
<evidence type="ECO:0000313" key="2">
    <source>
        <dbReference type="EMBL" id="CAJ64473.1"/>
    </source>
</evidence>